<organism evidence="3 4">
    <name type="scientific">Polypedilum vanderplanki</name>
    <name type="common">Sleeping chironomid midge</name>
    <dbReference type="NCBI Taxonomy" id="319348"/>
    <lineage>
        <taxon>Eukaryota</taxon>
        <taxon>Metazoa</taxon>
        <taxon>Ecdysozoa</taxon>
        <taxon>Arthropoda</taxon>
        <taxon>Hexapoda</taxon>
        <taxon>Insecta</taxon>
        <taxon>Pterygota</taxon>
        <taxon>Neoptera</taxon>
        <taxon>Endopterygota</taxon>
        <taxon>Diptera</taxon>
        <taxon>Nematocera</taxon>
        <taxon>Chironomoidea</taxon>
        <taxon>Chironomidae</taxon>
        <taxon>Chironominae</taxon>
        <taxon>Polypedilum</taxon>
        <taxon>Polypedilum</taxon>
    </lineage>
</organism>
<evidence type="ECO:0000313" key="4">
    <source>
        <dbReference type="Proteomes" id="UP001107558"/>
    </source>
</evidence>
<name>A0A9J6C2M1_POLVA</name>
<feature type="compositionally biased region" description="Low complexity" evidence="1">
    <location>
        <begin position="264"/>
        <end position="275"/>
    </location>
</feature>
<feature type="compositionally biased region" description="Polar residues" evidence="1">
    <location>
        <begin position="276"/>
        <end position="288"/>
    </location>
</feature>
<feature type="transmembrane region" description="Helical" evidence="2">
    <location>
        <begin position="619"/>
        <end position="642"/>
    </location>
</feature>
<feature type="transmembrane region" description="Helical" evidence="2">
    <location>
        <begin position="677"/>
        <end position="703"/>
    </location>
</feature>
<reference evidence="3" key="1">
    <citation type="submission" date="2021-03" db="EMBL/GenBank/DDBJ databases">
        <title>Chromosome level genome of the anhydrobiotic midge Polypedilum vanderplanki.</title>
        <authorList>
            <person name="Yoshida Y."/>
            <person name="Kikawada T."/>
            <person name="Gusev O."/>
        </authorList>
    </citation>
    <scope>NUCLEOTIDE SEQUENCE</scope>
    <source>
        <strain evidence="3">NIAS01</strain>
        <tissue evidence="3">Whole body or cell culture</tissue>
    </source>
</reference>
<accession>A0A9J6C2M1</accession>
<evidence type="ECO:0000256" key="1">
    <source>
        <dbReference type="SAM" id="MobiDB-lite"/>
    </source>
</evidence>
<keyword evidence="2" id="KW-0472">Membrane</keyword>
<evidence type="ECO:0000313" key="3">
    <source>
        <dbReference type="EMBL" id="KAG5676059.1"/>
    </source>
</evidence>
<protein>
    <submittedName>
        <fullName evidence="3">Uncharacterized protein</fullName>
    </submittedName>
</protein>
<keyword evidence="4" id="KW-1185">Reference proteome</keyword>
<dbReference type="OrthoDB" id="7743511at2759"/>
<keyword evidence="2" id="KW-1133">Transmembrane helix</keyword>
<feature type="region of interest" description="Disordered" evidence="1">
    <location>
        <begin position="584"/>
        <end position="612"/>
    </location>
</feature>
<gene>
    <name evidence="3" type="ORF">PVAND_005913</name>
</gene>
<feature type="region of interest" description="Disordered" evidence="1">
    <location>
        <begin position="259"/>
        <end position="288"/>
    </location>
</feature>
<comment type="caution">
    <text evidence="3">The sequence shown here is derived from an EMBL/GenBank/DDBJ whole genome shotgun (WGS) entry which is preliminary data.</text>
</comment>
<sequence length="738" mass="82142">MTEFTKYGSNNYHKKLSSADKTSVGGISNATAAVDESVRKPRLKKSFSECEYYEMDSNLNFSPSRRKCRVAAAEELHRYHHCPRQTTTAIAPANDIVGVGEIAFIDVPKGQYNYDTSKSQYLLAQQQKLKEYKNDPNFLATNGDNYSSESSTETRGILKKTTTAASSTTTTTTSESNNSNNSKSLLKRNKGLSTLSLCSCDADTEVIPRQSRPLYQYSLDRKRPLHTYTCEQNAQILLRLERERLKKYGSYGRLHFTSLSGTEQQQQQKSKQNNNCRNDNGSLKDFSATTRVSGYPETNHIESNEVFMGDVNRINNNIDDDDIIPPNFPPPPKAGKVLLQRSASITNKHTSSSPVINQNEFTSNVGGRVTATNTLSSNKPDLFNFSTTATNNNSTMMDERIASVKTNNPVEINANNCQSSKIAYPLFFCDDQNRQLAYNPASVGVGSGLDEKNSVYFYHHEPPTYLPNYDNISTKYPDKYSTMPPIGSECPAGVIPLQQFNIPMSKVHASTCNLNNQLNSSNLISNHHFSNSLSNFNIMDTQLQNYYNFNPSFTQLPSSRGGPPYGSSSIIGSSFASNISLNGTPKNQQNMPWKHRQCSSRSSSSGTNSSKWDLPSRQWLALTSILLIAGAASVAVPLALSVTADSEDLKKISPWANSPWSHTDLQRLKRGRLSAQVSNLIIISVVIMLLTAHFSVLLLLHYLHDIMTTDQTHCACSCLLTIVRRRLVVLWNKYIEDK</sequence>
<feature type="compositionally biased region" description="Polar residues" evidence="1">
    <location>
        <begin position="139"/>
        <end position="154"/>
    </location>
</feature>
<feature type="compositionally biased region" description="Low complexity" evidence="1">
    <location>
        <begin position="599"/>
        <end position="610"/>
    </location>
</feature>
<dbReference type="AlphaFoldDB" id="A0A9J6C2M1"/>
<proteinExistence type="predicted"/>
<evidence type="ECO:0000256" key="2">
    <source>
        <dbReference type="SAM" id="Phobius"/>
    </source>
</evidence>
<keyword evidence="2" id="KW-0812">Transmembrane</keyword>
<feature type="compositionally biased region" description="Low complexity" evidence="1">
    <location>
        <begin position="159"/>
        <end position="184"/>
    </location>
</feature>
<dbReference type="Proteomes" id="UP001107558">
    <property type="component" value="Chromosome 2"/>
</dbReference>
<feature type="region of interest" description="Disordered" evidence="1">
    <location>
        <begin position="135"/>
        <end position="185"/>
    </location>
</feature>
<dbReference type="EMBL" id="JADBJN010000002">
    <property type="protein sequence ID" value="KAG5676059.1"/>
    <property type="molecule type" value="Genomic_DNA"/>
</dbReference>